<accession>A0A1T0CI72</accession>
<dbReference type="EMBL" id="MUYT01000004">
    <property type="protein sequence ID" value="OOS22034.1"/>
    <property type="molecule type" value="Genomic_DNA"/>
</dbReference>
<keyword evidence="3 5" id="KW-1133">Transmembrane helix</keyword>
<protein>
    <submittedName>
        <fullName evidence="6">Rhamnonate dehydratase</fullName>
    </submittedName>
</protein>
<dbReference type="PANTHER" id="PTHR30249:SF0">
    <property type="entry name" value="PLASTIDAL GLYCOLATE_GLYCERATE TRANSLOCATOR 1, CHLOROPLASTIC"/>
    <property type="match status" value="1"/>
</dbReference>
<comment type="caution">
    <text evidence="6">The sequence shown here is derived from an EMBL/GenBank/DDBJ whole genome shotgun (WGS) entry which is preliminary data.</text>
</comment>
<dbReference type="GO" id="GO:0016020">
    <property type="term" value="C:membrane"/>
    <property type="evidence" value="ECO:0007669"/>
    <property type="project" value="UniProtKB-SubCell"/>
</dbReference>
<evidence type="ECO:0000256" key="5">
    <source>
        <dbReference type="SAM" id="Phobius"/>
    </source>
</evidence>
<keyword evidence="4 5" id="KW-0472">Membrane</keyword>
<keyword evidence="2 5" id="KW-0812">Transmembrane</keyword>
<keyword evidence="7" id="KW-1185">Reference proteome</keyword>
<dbReference type="STRING" id="90241.B0682_04170"/>
<dbReference type="InterPro" id="IPR007300">
    <property type="entry name" value="CidB/LrgB"/>
</dbReference>
<dbReference type="Pfam" id="PF04172">
    <property type="entry name" value="LrgB"/>
    <property type="match status" value="1"/>
</dbReference>
<feature type="transmembrane region" description="Helical" evidence="5">
    <location>
        <begin position="88"/>
        <end position="110"/>
    </location>
</feature>
<feature type="transmembrane region" description="Helical" evidence="5">
    <location>
        <begin position="198"/>
        <end position="220"/>
    </location>
</feature>
<evidence type="ECO:0000256" key="2">
    <source>
        <dbReference type="ARBA" id="ARBA00022692"/>
    </source>
</evidence>
<sequence length="221" mass="23930">MVLVMLACALTLLAHVFARIFAKYLPNVPMVVTAMMAVLLMLFVLSWDYHHYYQVAKPVFDHLLGYVTVLLAIPLASMNFKGLPIKRLLMLAMLATLVGALLPMGLAWAWALSHDTVLSFATRAVTTPVGLSVASIIGAPLTMANLIIIVSGVVGAVFGRILLKNVQDDRAKGLAMGMMAHAFGTVEAWQISPVAGRYAAFGLAVNGLLTAVWLPFFMMLW</sequence>
<evidence type="ECO:0000256" key="4">
    <source>
        <dbReference type="ARBA" id="ARBA00023136"/>
    </source>
</evidence>
<gene>
    <name evidence="6" type="ORF">B0682_04170</name>
</gene>
<reference evidence="6 7" key="1">
    <citation type="submission" date="2017-02" db="EMBL/GenBank/DDBJ databases">
        <title>Draft genome sequence of Moraxella lincolnii CCUG 9405T type strain.</title>
        <authorList>
            <person name="Salva-Serra F."/>
            <person name="Engstrom-Jakobsson H."/>
            <person name="Thorell K."/>
            <person name="Jaen-Luchoro D."/>
            <person name="Gonzales-Siles L."/>
            <person name="Karlsson R."/>
            <person name="Yazdan S."/>
            <person name="Boulund F."/>
            <person name="Johnning A."/>
            <person name="Engstrand L."/>
            <person name="Kristiansson E."/>
            <person name="Moore E."/>
        </authorList>
    </citation>
    <scope>NUCLEOTIDE SEQUENCE [LARGE SCALE GENOMIC DNA]</scope>
    <source>
        <strain evidence="6 7">CCUG 9405</strain>
    </source>
</reference>
<evidence type="ECO:0000256" key="3">
    <source>
        <dbReference type="ARBA" id="ARBA00022989"/>
    </source>
</evidence>
<evidence type="ECO:0000313" key="6">
    <source>
        <dbReference type="EMBL" id="OOS22034.1"/>
    </source>
</evidence>
<feature type="transmembrane region" description="Helical" evidence="5">
    <location>
        <begin position="28"/>
        <end position="47"/>
    </location>
</feature>
<dbReference type="Proteomes" id="UP000191094">
    <property type="component" value="Unassembled WGS sequence"/>
</dbReference>
<proteinExistence type="predicted"/>
<dbReference type="PANTHER" id="PTHR30249">
    <property type="entry name" value="PUTATIVE SEROTONIN TRANSPORTER"/>
    <property type="match status" value="1"/>
</dbReference>
<organism evidence="6 7">
    <name type="scientific">Lwoffella lincolnii</name>
    <dbReference type="NCBI Taxonomy" id="90241"/>
    <lineage>
        <taxon>Bacteria</taxon>
        <taxon>Pseudomonadati</taxon>
        <taxon>Pseudomonadota</taxon>
        <taxon>Gammaproteobacteria</taxon>
        <taxon>Moraxellales</taxon>
        <taxon>Moraxellaceae</taxon>
        <taxon>Lwoffella</taxon>
    </lineage>
</organism>
<feature type="transmembrane region" description="Helical" evidence="5">
    <location>
        <begin position="143"/>
        <end position="162"/>
    </location>
</feature>
<comment type="subcellular location">
    <subcellularLocation>
        <location evidence="1">Membrane</location>
        <topology evidence="1">Multi-pass membrane protein</topology>
    </subcellularLocation>
</comment>
<evidence type="ECO:0000256" key="1">
    <source>
        <dbReference type="ARBA" id="ARBA00004141"/>
    </source>
</evidence>
<dbReference type="AlphaFoldDB" id="A0A1T0CI72"/>
<name>A0A1T0CI72_9GAMM</name>
<evidence type="ECO:0000313" key="7">
    <source>
        <dbReference type="Proteomes" id="UP000191094"/>
    </source>
</evidence>